<dbReference type="PROSITE" id="PS01295">
    <property type="entry name" value="ISPD"/>
    <property type="match status" value="1"/>
</dbReference>
<keyword evidence="5 7" id="KW-0548">Nucleotidyltransferase</keyword>
<dbReference type="InterPro" id="IPR018294">
    <property type="entry name" value="ISPD_synthase_CS"/>
</dbReference>
<dbReference type="InterPro" id="IPR001228">
    <property type="entry name" value="IspD"/>
</dbReference>
<dbReference type="InterPro" id="IPR050088">
    <property type="entry name" value="IspD/TarI_cytidylyltransf_bact"/>
</dbReference>
<keyword evidence="4 7" id="KW-0808">Transferase</keyword>
<dbReference type="GO" id="GO:0019288">
    <property type="term" value="P:isopentenyl diphosphate biosynthetic process, methylerythritol 4-phosphate pathway"/>
    <property type="evidence" value="ECO:0007669"/>
    <property type="project" value="UniProtKB-UniRule"/>
</dbReference>
<dbReference type="GO" id="GO:0050518">
    <property type="term" value="F:2-C-methyl-D-erythritol 4-phosphate cytidylyltransferase activity"/>
    <property type="evidence" value="ECO:0007669"/>
    <property type="project" value="UniProtKB-UniRule"/>
</dbReference>
<accession>A0A9X1B389</accession>
<dbReference type="EC" id="2.7.7.60" evidence="7"/>
<feature type="site" description="Positions MEP for the nucleophilic attack" evidence="7">
    <location>
        <position position="161"/>
    </location>
</feature>
<keyword evidence="6 7" id="KW-0414">Isoprene biosynthesis</keyword>
<dbReference type="Gene3D" id="3.90.550.10">
    <property type="entry name" value="Spore Coat Polysaccharide Biosynthesis Protein SpsA, Chain A"/>
    <property type="match status" value="1"/>
</dbReference>
<evidence type="ECO:0000256" key="3">
    <source>
        <dbReference type="ARBA" id="ARBA00009789"/>
    </source>
</evidence>
<evidence type="ECO:0000256" key="7">
    <source>
        <dbReference type="HAMAP-Rule" id="MF_00108"/>
    </source>
</evidence>
<feature type="site" description="Transition state stabilizer" evidence="7">
    <location>
        <position position="26"/>
    </location>
</feature>
<dbReference type="Pfam" id="PF01128">
    <property type="entry name" value="IspD"/>
    <property type="match status" value="1"/>
</dbReference>
<comment type="pathway">
    <text evidence="2 7">Isoprenoid biosynthesis; isopentenyl diphosphate biosynthesis via DXP pathway; isopentenyl diphosphate from 1-deoxy-D-xylulose 5-phosphate: step 2/6.</text>
</comment>
<dbReference type="RefSeq" id="WP_200238163.1">
    <property type="nucleotide sequence ID" value="NZ_NRRY01000003.1"/>
</dbReference>
<dbReference type="InterPro" id="IPR034683">
    <property type="entry name" value="IspD/TarI"/>
</dbReference>
<dbReference type="HAMAP" id="MF_00108">
    <property type="entry name" value="IspD"/>
    <property type="match status" value="1"/>
</dbReference>
<dbReference type="FunFam" id="3.90.550.10:FF:000003">
    <property type="entry name" value="2-C-methyl-D-erythritol 4-phosphate cytidylyltransferase"/>
    <property type="match status" value="1"/>
</dbReference>
<evidence type="ECO:0000256" key="2">
    <source>
        <dbReference type="ARBA" id="ARBA00004787"/>
    </source>
</evidence>
<dbReference type="Proteomes" id="UP001138768">
    <property type="component" value="Unassembled WGS sequence"/>
</dbReference>
<gene>
    <name evidence="7" type="primary">ispD</name>
    <name evidence="8" type="ORF">CKO42_02510</name>
</gene>
<organism evidence="8 9">
    <name type="scientific">Lamprobacter modestohalophilus</name>
    <dbReference type="NCBI Taxonomy" id="1064514"/>
    <lineage>
        <taxon>Bacteria</taxon>
        <taxon>Pseudomonadati</taxon>
        <taxon>Pseudomonadota</taxon>
        <taxon>Gammaproteobacteria</taxon>
        <taxon>Chromatiales</taxon>
        <taxon>Chromatiaceae</taxon>
        <taxon>Lamprobacter</taxon>
    </lineage>
</organism>
<dbReference type="InterPro" id="IPR029044">
    <property type="entry name" value="Nucleotide-diphossugar_trans"/>
</dbReference>
<evidence type="ECO:0000313" key="9">
    <source>
        <dbReference type="Proteomes" id="UP001138768"/>
    </source>
</evidence>
<comment type="catalytic activity">
    <reaction evidence="1 7">
        <text>2-C-methyl-D-erythritol 4-phosphate + CTP + H(+) = 4-CDP-2-C-methyl-D-erythritol + diphosphate</text>
        <dbReference type="Rhea" id="RHEA:13429"/>
        <dbReference type="ChEBI" id="CHEBI:15378"/>
        <dbReference type="ChEBI" id="CHEBI:33019"/>
        <dbReference type="ChEBI" id="CHEBI:37563"/>
        <dbReference type="ChEBI" id="CHEBI:57823"/>
        <dbReference type="ChEBI" id="CHEBI:58262"/>
        <dbReference type="EC" id="2.7.7.60"/>
    </reaction>
</comment>
<name>A0A9X1B389_9GAMM</name>
<dbReference type="PANTHER" id="PTHR32125:SF4">
    <property type="entry name" value="2-C-METHYL-D-ERYTHRITOL 4-PHOSPHATE CYTIDYLYLTRANSFERASE, CHLOROPLASTIC"/>
    <property type="match status" value="1"/>
</dbReference>
<evidence type="ECO:0000313" key="8">
    <source>
        <dbReference type="EMBL" id="MBK1617342.1"/>
    </source>
</evidence>
<comment type="function">
    <text evidence="7">Catalyzes the formation of 4-diphosphocytidyl-2-C-methyl-D-erythritol from CTP and 2-C-methyl-D-erythritol 4-phosphate (MEP).</text>
</comment>
<keyword evidence="9" id="KW-1185">Reference proteome</keyword>
<protein>
    <recommendedName>
        <fullName evidence="7">2-C-methyl-D-erythritol 4-phosphate cytidylyltransferase</fullName>
        <ecNumber evidence="7">2.7.7.60</ecNumber>
    </recommendedName>
    <alternativeName>
        <fullName evidence="7">4-diphosphocytidyl-2C-methyl-D-erythritol synthase</fullName>
    </alternativeName>
    <alternativeName>
        <fullName evidence="7">MEP cytidylyltransferase</fullName>
        <shortName evidence="7">MCT</shortName>
    </alternativeName>
</protein>
<evidence type="ECO:0000256" key="1">
    <source>
        <dbReference type="ARBA" id="ARBA00001282"/>
    </source>
</evidence>
<dbReference type="NCBIfam" id="TIGR00453">
    <property type="entry name" value="ispD"/>
    <property type="match status" value="1"/>
</dbReference>
<sequence length="233" mass="25400">MTADPQHWVVLPAAGAGRRFGGPIPKQYLPLRGRRVIEHSLAVFVQHPLIAGCVIALSPEDEWWQDTAYADHPAVKRVAGGAERSDSVAHALAALAGNAADDDWVLVHDAARPCLTTEDLDRLLAALVDEPVGALLAVPMHDTVKAAEDAFGARVERTLPRQQLWRAYTPQAFRLGQLREALAHCRAQGIAITDDASAIEQLGLRPLLVEGRVDNIKITRPEDLSLAEFFLDH</sequence>
<feature type="site" description="Positions MEP for the nucleophilic attack" evidence="7">
    <location>
        <position position="217"/>
    </location>
</feature>
<feature type="site" description="Transition state stabilizer" evidence="7">
    <location>
        <position position="19"/>
    </location>
</feature>
<comment type="caution">
    <text evidence="8">The sequence shown here is derived from an EMBL/GenBank/DDBJ whole genome shotgun (WGS) entry which is preliminary data.</text>
</comment>
<dbReference type="PANTHER" id="PTHR32125">
    <property type="entry name" value="2-C-METHYL-D-ERYTHRITOL 4-PHOSPHATE CYTIDYLYLTRANSFERASE, CHLOROPLASTIC"/>
    <property type="match status" value="1"/>
</dbReference>
<dbReference type="CDD" id="cd02516">
    <property type="entry name" value="CDP-ME_synthetase"/>
    <property type="match status" value="1"/>
</dbReference>
<evidence type="ECO:0000256" key="4">
    <source>
        <dbReference type="ARBA" id="ARBA00022679"/>
    </source>
</evidence>
<comment type="similarity">
    <text evidence="3 7">Belongs to the IspD/TarI cytidylyltransferase family. IspD subfamily.</text>
</comment>
<proteinExistence type="inferred from homology"/>
<evidence type="ECO:0000256" key="5">
    <source>
        <dbReference type="ARBA" id="ARBA00022695"/>
    </source>
</evidence>
<dbReference type="AlphaFoldDB" id="A0A9X1B389"/>
<dbReference type="EMBL" id="NRRY01000003">
    <property type="protein sequence ID" value="MBK1617342.1"/>
    <property type="molecule type" value="Genomic_DNA"/>
</dbReference>
<dbReference type="SUPFAM" id="SSF53448">
    <property type="entry name" value="Nucleotide-diphospho-sugar transferases"/>
    <property type="match status" value="1"/>
</dbReference>
<reference evidence="8 9" key="1">
    <citation type="journal article" date="2020" name="Microorganisms">
        <title>Osmotic Adaptation and Compatible Solute Biosynthesis of Phototrophic Bacteria as Revealed from Genome Analyses.</title>
        <authorList>
            <person name="Imhoff J.F."/>
            <person name="Rahn T."/>
            <person name="Kunzel S."/>
            <person name="Keller A."/>
            <person name="Neulinger S.C."/>
        </authorList>
    </citation>
    <scope>NUCLEOTIDE SEQUENCE [LARGE SCALE GENOMIC DNA]</scope>
    <source>
        <strain evidence="8 9">DSM 25653</strain>
    </source>
</reference>
<evidence type="ECO:0000256" key="6">
    <source>
        <dbReference type="ARBA" id="ARBA00023229"/>
    </source>
</evidence>